<sequence length="172" mass="20283">MSGKTRQLVRMSNLLEKSKHVNIEAIEDTTLINYLRLAECILDTNSNHKMSYYLTDLENSEEADKAMQRIDEDREKGILTEAQMIKVNEVNNKYDDIVRRKIEQYKNKNNNHTSNLHPIKVVNKYAGTTEVYSCIKEFCEEHGYKAQNIVNHFRYYNSNEIQYKGLTIQRIK</sequence>
<evidence type="ECO:0000313" key="2">
    <source>
        <dbReference type="Proteomes" id="UP001348492"/>
    </source>
</evidence>
<name>A0ABZ2EXK2_9FIRM</name>
<reference evidence="1 2" key="1">
    <citation type="journal article" date="2023" name="PLoS ONE">
        <title>Genome-based metabolic and phylogenomic analysis of three Terrisporobacter species.</title>
        <authorList>
            <person name="Boer T."/>
            <person name="Bengelsdorf F.R."/>
            <person name="Bomeke M."/>
            <person name="Daniel R."/>
            <person name="Poehlein A."/>
        </authorList>
    </citation>
    <scope>NUCLEOTIDE SEQUENCE [LARGE SCALE GENOMIC DNA]</scope>
    <source>
        <strain evidence="1 2">DSM 1288</strain>
    </source>
</reference>
<protein>
    <submittedName>
        <fullName evidence="1">Uncharacterized protein</fullName>
    </submittedName>
</protein>
<organism evidence="1 2">
    <name type="scientific">Terrisporobacter glycolicus ATCC 14880 = DSM 1288</name>
    <dbReference type="NCBI Taxonomy" id="1121315"/>
    <lineage>
        <taxon>Bacteria</taxon>
        <taxon>Bacillati</taxon>
        <taxon>Bacillota</taxon>
        <taxon>Clostridia</taxon>
        <taxon>Peptostreptococcales</taxon>
        <taxon>Peptostreptococcaceae</taxon>
        <taxon>Terrisporobacter</taxon>
    </lineage>
</organism>
<dbReference type="Proteomes" id="UP001348492">
    <property type="component" value="Chromosome"/>
</dbReference>
<gene>
    <name evidence="1" type="ORF">TEGL_25780</name>
</gene>
<keyword evidence="2" id="KW-1185">Reference proteome</keyword>
<evidence type="ECO:0000313" key="1">
    <source>
        <dbReference type="EMBL" id="WWD84155.1"/>
    </source>
</evidence>
<accession>A0ABZ2EXK2</accession>
<dbReference type="EMBL" id="CP117523">
    <property type="protein sequence ID" value="WWD84155.1"/>
    <property type="molecule type" value="Genomic_DNA"/>
</dbReference>
<proteinExistence type="predicted"/>
<dbReference type="RefSeq" id="WP_018592589.1">
    <property type="nucleotide sequence ID" value="NZ_CP117523.1"/>
</dbReference>